<sequence length="208" mass="23696">MHYEILVEGQCELTFLSIIMPKLVGEYNNPHTWKIHKHRGIGSIPLNPSAPPTVTDTSLLGQLPAKLRAYAAKPDPERKIIVLVDVDDKDKNAFYTELLDLLNHCQAPITAHFAFAEEELEAWYLGDNAALLAYNPKLNIAKLEAYVQDSICDTWKMLMDADDPTLSKLGKRDRRILEKKVFWAKKIPPFMNVEINKSPSFISFKNIF</sequence>
<dbReference type="AlphaFoldDB" id="A0A6G4MIU6"/>
<organism evidence="1">
    <name type="scientific">Enterobacter hormaechei</name>
    <dbReference type="NCBI Taxonomy" id="158836"/>
    <lineage>
        <taxon>Bacteria</taxon>
        <taxon>Pseudomonadati</taxon>
        <taxon>Pseudomonadota</taxon>
        <taxon>Gammaproteobacteria</taxon>
        <taxon>Enterobacterales</taxon>
        <taxon>Enterobacteriaceae</taxon>
        <taxon>Enterobacter</taxon>
        <taxon>Enterobacter cloacae complex</taxon>
    </lineage>
</organism>
<comment type="caution">
    <text evidence="1">The sequence shown here is derived from an EMBL/GenBank/DDBJ whole genome shotgun (WGS) entry which is preliminary data.</text>
</comment>
<dbReference type="RefSeq" id="WP_163358382.1">
    <property type="nucleotide sequence ID" value="NZ_JAAJRM010000001.1"/>
</dbReference>
<evidence type="ECO:0000313" key="1">
    <source>
        <dbReference type="EMBL" id="NGF41076.1"/>
    </source>
</evidence>
<proteinExistence type="predicted"/>
<reference evidence="1" key="1">
    <citation type="submission" date="2020-02" db="EMBL/GenBank/DDBJ databases">
        <title>WGS of Carbapenem-Resistant Enterobacteriaceae.</title>
        <authorList>
            <person name="Tokajian S."/>
            <person name="El Chaar M."/>
            <person name="El Khoury M."/>
        </authorList>
    </citation>
    <scope>NUCLEOTIDE SEQUENCE</scope>
    <source>
        <strain evidence="1">EHM_71</strain>
    </source>
</reference>
<dbReference type="EMBL" id="JAAJRM010000001">
    <property type="protein sequence ID" value="NGF41076.1"/>
    <property type="molecule type" value="Genomic_DNA"/>
</dbReference>
<accession>A0A6G4MIU6</accession>
<gene>
    <name evidence="1" type="ORF">G5635_01435</name>
</gene>
<name>A0A6G4MIU6_9ENTR</name>
<protein>
    <submittedName>
        <fullName evidence="1">DUF4276 family protein</fullName>
    </submittedName>
</protein>